<dbReference type="Pfam" id="PF23096">
    <property type="entry name" value="HEAT_PSME4"/>
    <property type="match status" value="1"/>
</dbReference>
<dbReference type="OrthoDB" id="17907at2759"/>
<keyword evidence="6" id="KW-0227">DNA damage</keyword>
<evidence type="ECO:0008006" key="14">
    <source>
        <dbReference type="Google" id="ProtNLM"/>
    </source>
</evidence>
<dbReference type="GO" id="GO:0070628">
    <property type="term" value="F:proteasome binding"/>
    <property type="evidence" value="ECO:0007669"/>
    <property type="project" value="InterPro"/>
</dbReference>
<evidence type="ECO:0000313" key="13">
    <source>
        <dbReference type="Proteomes" id="UP000886520"/>
    </source>
</evidence>
<dbReference type="InterPro" id="IPR055455">
    <property type="entry name" value="HEAT_PSME4"/>
</dbReference>
<proteinExistence type="inferred from homology"/>
<keyword evidence="8" id="KW-0539">Nucleus</keyword>
<keyword evidence="13" id="KW-1185">Reference proteome</keyword>
<feature type="domain" description="Proteasome activator complex subunit 4 C-terminal" evidence="9">
    <location>
        <begin position="1728"/>
        <end position="1812"/>
    </location>
</feature>
<name>A0A9D4ZNC3_ADICA</name>
<evidence type="ECO:0000259" key="10">
    <source>
        <dbReference type="Pfam" id="PF16507"/>
    </source>
</evidence>
<dbReference type="Gene3D" id="1.25.10.10">
    <property type="entry name" value="Leucine-rich Repeat Variant"/>
    <property type="match status" value="1"/>
</dbReference>
<evidence type="ECO:0000256" key="6">
    <source>
        <dbReference type="ARBA" id="ARBA00022763"/>
    </source>
</evidence>
<dbReference type="EMBL" id="JABFUD020000006">
    <property type="protein sequence ID" value="KAI5079105.1"/>
    <property type="molecule type" value="Genomic_DNA"/>
</dbReference>
<evidence type="ECO:0000259" key="11">
    <source>
        <dbReference type="Pfam" id="PF23096"/>
    </source>
</evidence>
<dbReference type="Pfam" id="PF11919">
    <property type="entry name" value="PSME4_C"/>
    <property type="match status" value="1"/>
</dbReference>
<evidence type="ECO:0000256" key="4">
    <source>
        <dbReference type="ARBA" id="ARBA00022490"/>
    </source>
</evidence>
<evidence type="ECO:0000256" key="3">
    <source>
        <dbReference type="ARBA" id="ARBA00005739"/>
    </source>
</evidence>
<keyword evidence="7" id="KW-0234">DNA repair</keyword>
<sequence>MVHSYNNWLPTDVADELDIETERFHRLVGSIQQTLESNTFASRLASLQWISVVNTFMKAKCTLSLGDVENLAKAALDILLNSSDSLYIQTRWANCLSRVLSKYRKKLKLEIDWRSFYNLLLKIHFERCLSYEGLTLKHSHLQNLVYLIETCRRFFKVGSCAEIWSEFRPKLHDISHNSALEAAGFLSLFLSTRSEKSADVPFFTRDWLAECLELWSAIPTCHFWNIQWASLVSRCIKHRVLSTSDWEPFLPELFTNFLNAFEVPVGKSGVRSPIYRRIPVEIKRAFHTNWSPGLSTLSAKSIVYLLSPRGSAQAHFDTMVEFLEQYYHPSNGGSWTGPLQRFLRLLVFYFMKRLENEHCEIENLENVAAFEDFLGPAERAAFVMTVMKLIDRGQYSKNSALAWTAASAASRLAYVEPSLVLPMVVSRFQTALETVTATHQLESALRMLALSARALLVHNTHTENGSVLALKTSLAHAMFNTLPGLDANDPPKTMSTMQLYCCVLSSVGRIDIKEDVNTGTFPIDWSCWVDEFLDRLFTLLVNLDPSVQSANEDSSESGFLTEKGSLYSCLIGLLFEKLSIIEFNKALKRIAKFVIGNILPGAVEEVGLLCCNIVSANPKESCDHLVVPIMESLIASFLDSPTTGFGGNDEELAVVDFKVGLSPALEMTTRYYLGVLSKAVFYGGSALSAYKSSLQKVITASFNAPSSKINDAGCNLLTAAIGSMALYYPSNVYRTFTLQAKMDGNEEWVTTKSNGNFDKQNVTNLWHIPSHEEVTFVEEIIDEHLTRPLAILKRICEEKDGYKSKYPGQEKEHLRVLLLRVEGALCGLGSCLPDFDALTRSSGGDKGGSLTIVGAAGATVGTSELRQEAANVVHQVCDYILKNRGDDSILLKILVSIIDLVGNYGSVEYHFYLHMKGVWDENARLLTEPCTNYINNTFSSSKRRPWWLVVERAFVHNLWRASQSGYRCYKEKEIGLSVPSHIFYLLNDLLKLSLHSYNSVRSDAGRNLKNMLQRYPSLVKTCMPLLTKTLRDPKATKESALGSCEILMSRPVIRHLRQDWTGLTSFLLALLGSAHHESVEAQDAINELFIVFNTSFGGVPVKAYTSDGENESSDCMTYTSMVSYVKDLLKGESITIHWRYNLMAHGILLFLVLPVTNYEKPSDDTISDLRYSVAGGFLRNLKSELPPLRPLSVIALLFLLEATPRCDIKSEGPLAFSTEEACNAGSNDFHNSMANVLDDQKFGENVVNKLAIDRHTGDEDGYSSQKISDAGITAFMPTYMREWPHTKTWDADMQGDQFSPTFAKLFKRLVQKFGSVVLKVLHEPLEAVSTATDDKGKQCIAAEIMAGLLHSDANCVLAAWEEWISALFQKFLVLPTLDSASEWAACIRFAVGGKGRNGSRMPHLRPKVLQCVAQCLPEKSSSTLIARRLIFLRAALVELLPAYSSVEEITFQSGVLKEVLSLRNHSSPQVRRSAGSVLCILLSNLYLYARKHRQNEGIHVEDVSKETCMMLMNDSMEATKNIINAEPITATQASSSEGDEVQKKKMKESVRQMETMFYFLVSAILSGRADTLMTVIITLIYPALSLQETSEKDLSSLARAVMRFIQWQPFPVSHLSQVVQVALTGAQDSNWHTRVAFLSFLQPFMYRHKFILISSDQKLLWDKVVDLLSDPQLEVREVATKTLSGMMKGAEKTFAKAFRERVAKEASIVKREKGNGLMSGGARSIPYIHGIVLGLSAVIFSVPYDMPSWLPDIVTLLADFSNQPWPIRGTVRKTISDFRHTHSDMWEFQKEAFTEQQLEVLSNLTSSATYFA</sequence>
<dbReference type="PANTHER" id="PTHR32170">
    <property type="entry name" value="PROTEASOME ACTIVATOR COMPLEX SUBUNIT 4"/>
    <property type="match status" value="1"/>
</dbReference>
<dbReference type="InterPro" id="IPR032430">
    <property type="entry name" value="Blm10_mid"/>
</dbReference>
<accession>A0A9D4ZNC3</accession>
<dbReference type="PANTHER" id="PTHR32170:SF3">
    <property type="entry name" value="PROTEASOME ACTIVATOR COMPLEX SUBUNIT 4"/>
    <property type="match status" value="1"/>
</dbReference>
<gene>
    <name evidence="12" type="ORF">GOP47_0006776</name>
</gene>
<dbReference type="GO" id="GO:0010499">
    <property type="term" value="P:proteasomal ubiquitin-independent protein catabolic process"/>
    <property type="evidence" value="ECO:0007669"/>
    <property type="project" value="TreeGrafter"/>
</dbReference>
<evidence type="ECO:0000313" key="12">
    <source>
        <dbReference type="EMBL" id="KAI5079105.1"/>
    </source>
</evidence>
<evidence type="ECO:0000256" key="7">
    <source>
        <dbReference type="ARBA" id="ARBA00023204"/>
    </source>
</evidence>
<organism evidence="12 13">
    <name type="scientific">Adiantum capillus-veneris</name>
    <name type="common">Maidenhair fern</name>
    <dbReference type="NCBI Taxonomy" id="13818"/>
    <lineage>
        <taxon>Eukaryota</taxon>
        <taxon>Viridiplantae</taxon>
        <taxon>Streptophyta</taxon>
        <taxon>Embryophyta</taxon>
        <taxon>Tracheophyta</taxon>
        <taxon>Polypodiopsida</taxon>
        <taxon>Polypodiidae</taxon>
        <taxon>Polypodiales</taxon>
        <taxon>Pteridineae</taxon>
        <taxon>Pteridaceae</taxon>
        <taxon>Vittarioideae</taxon>
        <taxon>Adiantum</taxon>
    </lineage>
</organism>
<dbReference type="GO" id="GO:0016504">
    <property type="term" value="F:peptidase activator activity"/>
    <property type="evidence" value="ECO:0007669"/>
    <property type="project" value="InterPro"/>
</dbReference>
<dbReference type="InterPro" id="IPR011989">
    <property type="entry name" value="ARM-like"/>
</dbReference>
<dbReference type="InterPro" id="IPR016024">
    <property type="entry name" value="ARM-type_fold"/>
</dbReference>
<comment type="similarity">
    <text evidence="3">Belongs to the BLM10 family.</text>
</comment>
<keyword evidence="4" id="KW-0963">Cytoplasm</keyword>
<dbReference type="Pfam" id="PF16507">
    <property type="entry name" value="HEAT_PSME4_mid"/>
    <property type="match status" value="2"/>
</dbReference>
<feature type="domain" description="Proteasome activator Blm10 middle HEAT repeats region" evidence="10">
    <location>
        <begin position="526"/>
        <end position="822"/>
    </location>
</feature>
<feature type="domain" description="Proteasome activator Blm10 middle HEAT repeats region" evidence="10">
    <location>
        <begin position="317"/>
        <end position="516"/>
    </location>
</feature>
<dbReference type="Proteomes" id="UP000886520">
    <property type="component" value="Chromosome 6"/>
</dbReference>
<keyword evidence="5" id="KW-0677">Repeat</keyword>
<feature type="domain" description="Proteasome activator complex subunit 4-like HEAT repeat-like" evidence="11">
    <location>
        <begin position="1295"/>
        <end position="1389"/>
    </location>
</feature>
<comment type="caution">
    <text evidence="12">The sequence shown here is derived from an EMBL/GenBank/DDBJ whole genome shotgun (WGS) entry which is preliminary data.</text>
</comment>
<evidence type="ECO:0000259" key="9">
    <source>
        <dbReference type="Pfam" id="PF11919"/>
    </source>
</evidence>
<protein>
    <recommendedName>
        <fullName evidence="14">Proteasome activator subunit 4</fullName>
    </recommendedName>
</protein>
<comment type="subcellular location">
    <subcellularLocation>
        <location evidence="2">Cytoplasm</location>
    </subcellularLocation>
    <subcellularLocation>
        <location evidence="1">Nucleus speckle</location>
    </subcellularLocation>
</comment>
<dbReference type="GO" id="GO:0005829">
    <property type="term" value="C:cytosol"/>
    <property type="evidence" value="ECO:0007669"/>
    <property type="project" value="TreeGrafter"/>
</dbReference>
<dbReference type="GO" id="GO:0005634">
    <property type="term" value="C:nucleus"/>
    <property type="evidence" value="ECO:0007669"/>
    <property type="project" value="TreeGrafter"/>
</dbReference>
<dbReference type="InterPro" id="IPR035309">
    <property type="entry name" value="PSME4"/>
</dbReference>
<evidence type="ECO:0000256" key="5">
    <source>
        <dbReference type="ARBA" id="ARBA00022737"/>
    </source>
</evidence>
<dbReference type="SUPFAM" id="SSF48371">
    <property type="entry name" value="ARM repeat"/>
    <property type="match status" value="2"/>
</dbReference>
<evidence type="ECO:0000256" key="8">
    <source>
        <dbReference type="ARBA" id="ARBA00023242"/>
    </source>
</evidence>
<evidence type="ECO:0000256" key="1">
    <source>
        <dbReference type="ARBA" id="ARBA00004324"/>
    </source>
</evidence>
<dbReference type="InterPro" id="IPR021843">
    <property type="entry name" value="PSME4_C"/>
</dbReference>
<dbReference type="GO" id="GO:0006281">
    <property type="term" value="P:DNA repair"/>
    <property type="evidence" value="ECO:0007669"/>
    <property type="project" value="UniProtKB-KW"/>
</dbReference>
<reference evidence="12" key="1">
    <citation type="submission" date="2021-01" db="EMBL/GenBank/DDBJ databases">
        <title>Adiantum capillus-veneris genome.</title>
        <authorList>
            <person name="Fang Y."/>
            <person name="Liao Q."/>
        </authorList>
    </citation>
    <scope>NUCLEOTIDE SEQUENCE</scope>
    <source>
        <strain evidence="12">H3</strain>
        <tissue evidence="12">Leaf</tissue>
    </source>
</reference>
<evidence type="ECO:0000256" key="2">
    <source>
        <dbReference type="ARBA" id="ARBA00004496"/>
    </source>
</evidence>